<sequence>MWLLALALLPVVFGNVYNQPNPGNANNQPHPGNVAIDEYYDILGTGHKDYRLVFRGTPYIRNSVYTAYQDGSNIPPNVPEACKKIDWNAPCNSHYRNNAALNNWQNVEEVLFGIVYHGALVKILRFHGLGTTYMNWFGRDYYEHSCWEDLKYQTTSYFSIEGDTNLRRRFFINHKYLTCPNDNGWFVAVDQSNSPCPWEKGLPYPIFKFASGPTMAVFNNTPPAKTVKNADAIAVFVKYLPGKADEYFDILGTGKKEWRLAFRGTAGVGASVYSAYINGAGIPSWVEPGCNSTNYYAPCNSHYRNNDALDHWEHIDQVLLGLVYRGEIVKIIIFKGKSTTYTSWLNKNGVLQSCWSDLTTASDNFFSIQGDSSLGRRFFMNHQYDGCPKDAGWLVAVDTPSKPCPWEVKNKYPQFLFAAGPTLENWSTGHVWGADALVVFLKYKCH</sequence>
<dbReference type="EMBL" id="BLXT01003539">
    <property type="protein sequence ID" value="GFO01854.1"/>
    <property type="molecule type" value="Genomic_DNA"/>
</dbReference>
<keyword evidence="3" id="KW-1185">Reference proteome</keyword>
<evidence type="ECO:0000313" key="3">
    <source>
        <dbReference type="Proteomes" id="UP000735302"/>
    </source>
</evidence>
<organism evidence="2 3">
    <name type="scientific">Plakobranchus ocellatus</name>
    <dbReference type="NCBI Taxonomy" id="259542"/>
    <lineage>
        <taxon>Eukaryota</taxon>
        <taxon>Metazoa</taxon>
        <taxon>Spiralia</taxon>
        <taxon>Lophotrochozoa</taxon>
        <taxon>Mollusca</taxon>
        <taxon>Gastropoda</taxon>
        <taxon>Heterobranchia</taxon>
        <taxon>Euthyneura</taxon>
        <taxon>Panpulmonata</taxon>
        <taxon>Sacoglossa</taxon>
        <taxon>Placobranchoidea</taxon>
        <taxon>Plakobranchidae</taxon>
        <taxon>Plakobranchus</taxon>
    </lineage>
</organism>
<gene>
    <name evidence="2" type="ORF">PoB_002835900</name>
</gene>
<feature type="chain" id="PRO_5043977323" evidence="1">
    <location>
        <begin position="19"/>
        <end position="446"/>
    </location>
</feature>
<evidence type="ECO:0000313" key="2">
    <source>
        <dbReference type="EMBL" id="GFO01854.1"/>
    </source>
</evidence>
<accession>A0AAV4A5J4</accession>
<reference evidence="2 3" key="1">
    <citation type="journal article" date="2021" name="Elife">
        <title>Chloroplast acquisition without the gene transfer in kleptoplastic sea slugs, Plakobranchus ocellatus.</title>
        <authorList>
            <person name="Maeda T."/>
            <person name="Takahashi S."/>
            <person name="Yoshida T."/>
            <person name="Shimamura S."/>
            <person name="Takaki Y."/>
            <person name="Nagai Y."/>
            <person name="Toyoda A."/>
            <person name="Suzuki Y."/>
            <person name="Arimoto A."/>
            <person name="Ishii H."/>
            <person name="Satoh N."/>
            <person name="Nishiyama T."/>
            <person name="Hasebe M."/>
            <person name="Maruyama T."/>
            <person name="Minagawa J."/>
            <person name="Obokata J."/>
            <person name="Shigenobu S."/>
        </authorList>
    </citation>
    <scope>NUCLEOTIDE SEQUENCE [LARGE SCALE GENOMIC DNA]</scope>
</reference>
<keyword evidence="1" id="KW-0732">Signal</keyword>
<name>A0AAV4A5J4_9GAST</name>
<comment type="caution">
    <text evidence="2">The sequence shown here is derived from an EMBL/GenBank/DDBJ whole genome shotgun (WGS) entry which is preliminary data.</text>
</comment>
<feature type="signal peptide" evidence="1">
    <location>
        <begin position="1"/>
        <end position="18"/>
    </location>
</feature>
<proteinExistence type="predicted"/>
<evidence type="ECO:0000256" key="1">
    <source>
        <dbReference type="SAM" id="SignalP"/>
    </source>
</evidence>
<protein>
    <submittedName>
        <fullName evidence="2">Hemicentin-1</fullName>
    </submittedName>
</protein>
<dbReference type="AlphaFoldDB" id="A0AAV4A5J4"/>
<dbReference type="Proteomes" id="UP000735302">
    <property type="component" value="Unassembled WGS sequence"/>
</dbReference>